<proteinExistence type="inferred from homology"/>
<name>A0A974Y033_9GAMM</name>
<dbReference type="RefSeq" id="WP_200613361.1">
    <property type="nucleotide sequence ID" value="NZ_CP071518.1"/>
</dbReference>
<dbReference type="PANTHER" id="PTHR40043">
    <property type="entry name" value="UPF0719 INNER MEMBRANE PROTEIN YJFL"/>
    <property type="match status" value="1"/>
</dbReference>
<evidence type="ECO:0000256" key="7">
    <source>
        <dbReference type="SAM" id="Phobius"/>
    </source>
</evidence>
<dbReference type="EMBL" id="CP071518">
    <property type="protein sequence ID" value="QSX78125.1"/>
    <property type="molecule type" value="Genomic_DNA"/>
</dbReference>
<evidence type="ECO:0000256" key="3">
    <source>
        <dbReference type="ARBA" id="ARBA00022475"/>
    </source>
</evidence>
<comment type="subcellular location">
    <subcellularLocation>
        <location evidence="1">Cell membrane</location>
        <topology evidence="1">Multi-pass membrane protein</topology>
    </subcellularLocation>
</comment>
<keyword evidence="9" id="KW-1185">Reference proteome</keyword>
<protein>
    <submittedName>
        <fullName evidence="8">DUF350 domain-containing protein</fullName>
    </submittedName>
</protein>
<dbReference type="Pfam" id="PF03994">
    <property type="entry name" value="DUF350"/>
    <property type="match status" value="1"/>
</dbReference>
<keyword evidence="5 7" id="KW-1133">Transmembrane helix</keyword>
<keyword evidence="6 7" id="KW-0472">Membrane</keyword>
<evidence type="ECO:0000256" key="5">
    <source>
        <dbReference type="ARBA" id="ARBA00022989"/>
    </source>
</evidence>
<dbReference type="KEGG" id="lsf:I8J32_015720"/>
<accession>A0A974Y033</accession>
<evidence type="ECO:0000256" key="4">
    <source>
        <dbReference type="ARBA" id="ARBA00022692"/>
    </source>
</evidence>
<dbReference type="AlphaFoldDB" id="A0A974Y033"/>
<evidence type="ECO:0000256" key="1">
    <source>
        <dbReference type="ARBA" id="ARBA00004651"/>
    </source>
</evidence>
<sequence length="135" mass="13476">MQAAISAQSFLAFLAYFGLGLAVLIAAIAIVTLITPHRDITLIREGNVAAATAFAGSLIGVALPLHAAISHSVSLVDALIWGVVAAVIQVIAYLIARAISGRISSQITEGVSAAGVFSAGVAIAVGLVNAAAMTP</sequence>
<evidence type="ECO:0000256" key="6">
    <source>
        <dbReference type="ARBA" id="ARBA00023136"/>
    </source>
</evidence>
<keyword evidence="4 7" id="KW-0812">Transmembrane</keyword>
<gene>
    <name evidence="8" type="ORF">I8J32_015720</name>
</gene>
<reference evidence="8 9" key="1">
    <citation type="submission" date="2021-03" db="EMBL/GenBank/DDBJ databases">
        <title>Lysobacter sp. nov. isolated from soil of gangwondo yeongwol, south Korea.</title>
        <authorList>
            <person name="Kim K.R."/>
            <person name="Kim K.H."/>
            <person name="Jeon C.O."/>
        </authorList>
    </citation>
    <scope>NUCLEOTIDE SEQUENCE [LARGE SCALE GENOMIC DNA]</scope>
    <source>
        <strain evidence="8 9">R19</strain>
    </source>
</reference>
<evidence type="ECO:0000256" key="2">
    <source>
        <dbReference type="ARBA" id="ARBA00005779"/>
    </source>
</evidence>
<feature type="transmembrane region" description="Helical" evidence="7">
    <location>
        <begin position="46"/>
        <end position="67"/>
    </location>
</feature>
<comment type="similarity">
    <text evidence="2">Belongs to the UPF0719 family.</text>
</comment>
<dbReference type="InterPro" id="IPR007140">
    <property type="entry name" value="DUF350"/>
</dbReference>
<organism evidence="8 9">
    <name type="scientific">Agrilutibacter solisilvae</name>
    <dbReference type="NCBI Taxonomy" id="2763317"/>
    <lineage>
        <taxon>Bacteria</taxon>
        <taxon>Pseudomonadati</taxon>
        <taxon>Pseudomonadota</taxon>
        <taxon>Gammaproteobacteria</taxon>
        <taxon>Lysobacterales</taxon>
        <taxon>Lysobacteraceae</taxon>
        <taxon>Agrilutibacter</taxon>
    </lineage>
</organism>
<feature type="transmembrane region" description="Helical" evidence="7">
    <location>
        <begin position="79"/>
        <end position="99"/>
    </location>
</feature>
<evidence type="ECO:0000313" key="8">
    <source>
        <dbReference type="EMBL" id="QSX78125.1"/>
    </source>
</evidence>
<dbReference type="GO" id="GO:0005886">
    <property type="term" value="C:plasma membrane"/>
    <property type="evidence" value="ECO:0007669"/>
    <property type="project" value="UniProtKB-SubCell"/>
</dbReference>
<dbReference type="PANTHER" id="PTHR40043:SF1">
    <property type="entry name" value="UPF0719 INNER MEMBRANE PROTEIN YJFL"/>
    <property type="match status" value="1"/>
</dbReference>
<dbReference type="Proteomes" id="UP000639274">
    <property type="component" value="Chromosome"/>
</dbReference>
<keyword evidence="3" id="KW-1003">Cell membrane</keyword>
<evidence type="ECO:0000313" key="9">
    <source>
        <dbReference type="Proteomes" id="UP000639274"/>
    </source>
</evidence>
<feature type="transmembrane region" description="Helical" evidence="7">
    <location>
        <begin position="111"/>
        <end position="132"/>
    </location>
</feature>
<feature type="transmembrane region" description="Helical" evidence="7">
    <location>
        <begin position="12"/>
        <end position="34"/>
    </location>
</feature>